<reference evidence="2 3" key="1">
    <citation type="journal article" date="2015" name="Nat. Commun.">
        <title>Outbred genome sequencing and CRISPR/Cas9 gene editing in butterflies.</title>
        <authorList>
            <person name="Li X."/>
            <person name="Fan D."/>
            <person name="Zhang W."/>
            <person name="Liu G."/>
            <person name="Zhang L."/>
            <person name="Zhao L."/>
            <person name="Fang X."/>
            <person name="Chen L."/>
            <person name="Dong Y."/>
            <person name="Chen Y."/>
            <person name="Ding Y."/>
            <person name="Zhao R."/>
            <person name="Feng M."/>
            <person name="Zhu Y."/>
            <person name="Feng Y."/>
            <person name="Jiang X."/>
            <person name="Zhu D."/>
            <person name="Xiang H."/>
            <person name="Feng X."/>
            <person name="Li S."/>
            <person name="Wang J."/>
            <person name="Zhang G."/>
            <person name="Kronforst M.R."/>
            <person name="Wang W."/>
        </authorList>
    </citation>
    <scope>NUCLEOTIDE SEQUENCE [LARGE SCALE GENOMIC DNA]</scope>
    <source>
        <strain evidence="2">Ya'a_city_454_Px</strain>
        <tissue evidence="2">Whole body</tissue>
    </source>
</reference>
<evidence type="ECO:0000313" key="3">
    <source>
        <dbReference type="Proteomes" id="UP000053268"/>
    </source>
</evidence>
<dbReference type="PANTHER" id="PTHR20997">
    <property type="entry name" value="EG:BACR42I17.2 PROTEIN-RELATED"/>
    <property type="match status" value="1"/>
</dbReference>
<dbReference type="Proteomes" id="UP000053268">
    <property type="component" value="Unassembled WGS sequence"/>
</dbReference>
<dbReference type="InterPro" id="IPR009832">
    <property type="entry name" value="DUF1397"/>
</dbReference>
<organism evidence="2 3">
    <name type="scientific">Papilio xuthus</name>
    <name type="common">Asian swallowtail butterfly</name>
    <dbReference type="NCBI Taxonomy" id="66420"/>
    <lineage>
        <taxon>Eukaryota</taxon>
        <taxon>Metazoa</taxon>
        <taxon>Ecdysozoa</taxon>
        <taxon>Arthropoda</taxon>
        <taxon>Hexapoda</taxon>
        <taxon>Insecta</taxon>
        <taxon>Pterygota</taxon>
        <taxon>Neoptera</taxon>
        <taxon>Endopterygota</taxon>
        <taxon>Lepidoptera</taxon>
        <taxon>Glossata</taxon>
        <taxon>Ditrysia</taxon>
        <taxon>Papilionoidea</taxon>
        <taxon>Papilionidae</taxon>
        <taxon>Papilioninae</taxon>
        <taxon>Papilio</taxon>
    </lineage>
</organism>
<feature type="chain" id="PRO_5008264112" evidence="1">
    <location>
        <begin position="18"/>
        <end position="318"/>
    </location>
</feature>
<dbReference type="PANTHER" id="PTHR20997:SF2">
    <property type="entry name" value="EG:BACR42I17.2 PROTEIN-RELATED"/>
    <property type="match status" value="1"/>
</dbReference>
<keyword evidence="1" id="KW-0732">Signal</keyword>
<protein>
    <submittedName>
        <fullName evidence="2">27 kDa hemolymph protein</fullName>
    </submittedName>
</protein>
<name>A0A194Q7Q0_PAPXU</name>
<dbReference type="STRING" id="66420.A0A194Q7Q0"/>
<accession>A0A194Q7Q0</accession>
<gene>
    <name evidence="2" type="ORF">RR46_08599</name>
</gene>
<sequence length="318" mass="35329">MRIHLIIYTICIGAVFAQTDLTESDVLSALPAEFQNVVNDKQLQDGRNKTTDAIKKKCENNGGPDAFTNVEGAMTNLQSCIQGLINFSSLGDEIEKAKPDGRVDEVFKKYFDKRPALLSCFHNAMDVVQHCLSAEERQHVPPLLNMTHQLAEFICFKDGDRIALFIAEKGPECLTEKKEMINDCLNNTFVSPLSYNKIPDEIPTIKFGEKECDQLTNVQSCVVAALETCAVPTSANIVESLFKFARKSLPCKEISVSIDLKAHCKMFPVGPISLPIDWLTICGIYEINRPNGKQLAIGSIGWADRPNGRHPKITIEQL</sequence>
<evidence type="ECO:0000256" key="1">
    <source>
        <dbReference type="SAM" id="SignalP"/>
    </source>
</evidence>
<proteinExistence type="predicted"/>
<evidence type="ECO:0000313" key="2">
    <source>
        <dbReference type="EMBL" id="KPJ01562.1"/>
    </source>
</evidence>
<dbReference type="EMBL" id="KQ459324">
    <property type="protein sequence ID" value="KPJ01562.1"/>
    <property type="molecule type" value="Genomic_DNA"/>
</dbReference>
<keyword evidence="3" id="KW-1185">Reference proteome</keyword>
<feature type="signal peptide" evidence="1">
    <location>
        <begin position="1"/>
        <end position="17"/>
    </location>
</feature>
<dbReference type="AlphaFoldDB" id="A0A194Q7Q0"/>
<dbReference type="Pfam" id="PF07165">
    <property type="entry name" value="DUF1397"/>
    <property type="match status" value="1"/>
</dbReference>